<protein>
    <submittedName>
        <fullName evidence="2">DUF1320 domain-containing protein</fullName>
    </submittedName>
</protein>
<organism evidence="2 3">
    <name type="scientific">Segatella hominis</name>
    <dbReference type="NCBI Taxonomy" id="2518605"/>
    <lineage>
        <taxon>Bacteria</taxon>
        <taxon>Pseudomonadati</taxon>
        <taxon>Bacteroidota</taxon>
        <taxon>Bacteroidia</taxon>
        <taxon>Bacteroidales</taxon>
        <taxon>Prevotellaceae</taxon>
        <taxon>Segatella</taxon>
    </lineage>
</organism>
<dbReference type="RefSeq" id="WP_134843221.1">
    <property type="nucleotide sequence ID" value="NZ_SGVY01000013.1"/>
</dbReference>
<name>A0A4Y8VPT4_9BACT</name>
<feature type="region of interest" description="Disordered" evidence="1">
    <location>
        <begin position="108"/>
        <end position="139"/>
    </location>
</feature>
<dbReference type="EMBL" id="SGVY01000013">
    <property type="protein sequence ID" value="TFH82455.1"/>
    <property type="molecule type" value="Genomic_DNA"/>
</dbReference>
<dbReference type="AlphaFoldDB" id="A0A4Y8VPT4"/>
<gene>
    <name evidence="2" type="ORF">EXN75_06600</name>
</gene>
<comment type="caution">
    <text evidence="2">The sequence shown here is derived from an EMBL/GenBank/DDBJ whole genome shotgun (WGS) entry which is preliminary data.</text>
</comment>
<accession>A0A4Y8VPT4</accession>
<evidence type="ECO:0000313" key="2">
    <source>
        <dbReference type="EMBL" id="TFH82455.1"/>
    </source>
</evidence>
<evidence type="ECO:0000313" key="3">
    <source>
        <dbReference type="Proteomes" id="UP000297872"/>
    </source>
</evidence>
<proteinExistence type="predicted"/>
<reference evidence="2 3" key="1">
    <citation type="submission" date="2019-02" db="EMBL/GenBank/DDBJ databases">
        <title>Draft Genome Sequence of the Prevotella sp. BCRC 81118, Isolated from Human Feces.</title>
        <authorList>
            <person name="Huang C.-H."/>
        </authorList>
    </citation>
    <scope>NUCLEOTIDE SEQUENCE [LARGE SCALE GENOMIC DNA]</scope>
    <source>
        <strain evidence="2 3">BCRC 81118</strain>
    </source>
</reference>
<sequence>MFLNDDDYKAVCDDFEFETLQANTDLRLTAERAAQEQISSYTRGRYDMARAFRQTGEDRNPQLVQCCVNIALWLMVHRLPQNMGIERRESLYNESIKWLRDVQASKASPNFPTYVSEDGDTDAANPVKWGSQKKTRPTW</sequence>
<evidence type="ECO:0000256" key="1">
    <source>
        <dbReference type="SAM" id="MobiDB-lite"/>
    </source>
</evidence>
<keyword evidence="3" id="KW-1185">Reference proteome</keyword>
<dbReference type="GeneID" id="302994961"/>
<dbReference type="OrthoDB" id="881590at2"/>
<dbReference type="Proteomes" id="UP000297872">
    <property type="component" value="Unassembled WGS sequence"/>
</dbReference>